<sequence>MAGFGGGGGGGSKKKASKKATAAASAASTPATREDGSTKVRADKIYARLVADAGATEHAVLVQAPGGPWRRVGDLAAVEGALPSGVSGGVRAHKREILDAAKRTWTGLAVAAAKGTALVVGTRAGVAEGGEVEEGVTAAAKVALADVEAVPRGTASAFKPRGRKGEEAYFGTALGDGRSRPIDTSTTVGLVKPNDE</sequence>
<reference evidence="2 3" key="1">
    <citation type="submission" date="2017-03" db="EMBL/GenBank/DDBJ databases">
        <title>WGS assembly of Porphyra umbilicalis.</title>
        <authorList>
            <person name="Brawley S.H."/>
            <person name="Blouin N.A."/>
            <person name="Ficko-Blean E."/>
            <person name="Wheeler G.L."/>
            <person name="Lohr M."/>
            <person name="Goodson H.V."/>
            <person name="Jenkins J.W."/>
            <person name="Blaby-Haas C.E."/>
            <person name="Helliwell K.E."/>
            <person name="Chan C."/>
            <person name="Marriage T."/>
            <person name="Bhattacharya D."/>
            <person name="Klein A.S."/>
            <person name="Badis Y."/>
            <person name="Brodie J."/>
            <person name="Cao Y."/>
            <person name="Collen J."/>
            <person name="Dittami S.M."/>
            <person name="Gachon C.M."/>
            <person name="Green B.R."/>
            <person name="Karpowicz S."/>
            <person name="Kim J.W."/>
            <person name="Kudahl U."/>
            <person name="Lin S."/>
            <person name="Michel G."/>
            <person name="Mittag M."/>
            <person name="Olson B.J."/>
            <person name="Pangilinan J."/>
            <person name="Peng Y."/>
            <person name="Qiu H."/>
            <person name="Shu S."/>
            <person name="Singer J.T."/>
            <person name="Smith A.G."/>
            <person name="Sprecher B.N."/>
            <person name="Wagner V."/>
            <person name="Wang W."/>
            <person name="Wang Z.-Y."/>
            <person name="Yan J."/>
            <person name="Yarish C."/>
            <person name="Zoeuner-Riek S."/>
            <person name="Zhuang Y."/>
            <person name="Zou Y."/>
            <person name="Lindquist E.A."/>
            <person name="Grimwood J."/>
            <person name="Barry K."/>
            <person name="Rokhsar D.S."/>
            <person name="Schmutz J."/>
            <person name="Stiller J.W."/>
            <person name="Grossman A.R."/>
            <person name="Prochnik S.E."/>
        </authorList>
    </citation>
    <scope>NUCLEOTIDE SEQUENCE [LARGE SCALE GENOMIC DNA]</scope>
    <source>
        <strain evidence="2">4086291</strain>
    </source>
</reference>
<feature type="compositionally biased region" description="Gly residues" evidence="1">
    <location>
        <begin position="1"/>
        <end position="11"/>
    </location>
</feature>
<evidence type="ECO:0000313" key="2">
    <source>
        <dbReference type="EMBL" id="OSX69262.1"/>
    </source>
</evidence>
<dbReference type="AlphaFoldDB" id="A0A1X6NL08"/>
<feature type="region of interest" description="Disordered" evidence="1">
    <location>
        <begin position="171"/>
        <end position="196"/>
    </location>
</feature>
<feature type="compositionally biased region" description="Low complexity" evidence="1">
    <location>
        <begin position="19"/>
        <end position="28"/>
    </location>
</feature>
<feature type="region of interest" description="Disordered" evidence="1">
    <location>
        <begin position="1"/>
        <end position="38"/>
    </location>
</feature>
<evidence type="ECO:0000256" key="1">
    <source>
        <dbReference type="SAM" id="MobiDB-lite"/>
    </source>
</evidence>
<dbReference type="Proteomes" id="UP000218209">
    <property type="component" value="Unassembled WGS sequence"/>
</dbReference>
<protein>
    <submittedName>
        <fullName evidence="2">Uncharacterized protein</fullName>
    </submittedName>
</protein>
<gene>
    <name evidence="2" type="ORF">BU14_1684s0002</name>
</gene>
<accession>A0A1X6NL08</accession>
<evidence type="ECO:0000313" key="3">
    <source>
        <dbReference type="Proteomes" id="UP000218209"/>
    </source>
</evidence>
<dbReference type="EMBL" id="KV919656">
    <property type="protein sequence ID" value="OSX69262.1"/>
    <property type="molecule type" value="Genomic_DNA"/>
</dbReference>
<keyword evidence="3" id="KW-1185">Reference proteome</keyword>
<organism evidence="2 3">
    <name type="scientific">Porphyra umbilicalis</name>
    <name type="common">Purple laver</name>
    <name type="synonym">Red alga</name>
    <dbReference type="NCBI Taxonomy" id="2786"/>
    <lineage>
        <taxon>Eukaryota</taxon>
        <taxon>Rhodophyta</taxon>
        <taxon>Bangiophyceae</taxon>
        <taxon>Bangiales</taxon>
        <taxon>Bangiaceae</taxon>
        <taxon>Porphyra</taxon>
    </lineage>
</organism>
<name>A0A1X6NL08_PORUM</name>
<proteinExistence type="predicted"/>